<evidence type="ECO:0000313" key="7">
    <source>
        <dbReference type="EMBL" id="MBB1253725.1"/>
    </source>
</evidence>
<dbReference type="GO" id="GO:0005506">
    <property type="term" value="F:iron ion binding"/>
    <property type="evidence" value="ECO:0007669"/>
    <property type="project" value="InterPro"/>
</dbReference>
<dbReference type="EMBL" id="JABJWZ010000066">
    <property type="protein sequence ID" value="MBB1253725.1"/>
    <property type="molecule type" value="Genomic_DNA"/>
</dbReference>
<dbReference type="InterPro" id="IPR042098">
    <property type="entry name" value="TauD-like_sf"/>
</dbReference>
<dbReference type="SUPFAM" id="SSF51197">
    <property type="entry name" value="Clavaminate synthase-like"/>
    <property type="match status" value="1"/>
</dbReference>
<dbReference type="AlphaFoldDB" id="A0A7W3WKV0"/>
<keyword evidence="7" id="KW-0223">Dioxygenase</keyword>
<dbReference type="Gene3D" id="3.60.130.10">
    <property type="entry name" value="Clavaminate synthase-like"/>
    <property type="match status" value="1"/>
</dbReference>
<dbReference type="Proteomes" id="UP000525686">
    <property type="component" value="Unassembled WGS sequence"/>
</dbReference>
<evidence type="ECO:0000256" key="5">
    <source>
        <dbReference type="PIRSR" id="PIRSR019543-2"/>
    </source>
</evidence>
<organism evidence="7 8">
    <name type="scientific">Streptomyces alkaliterrae</name>
    <dbReference type="NCBI Taxonomy" id="2213162"/>
    <lineage>
        <taxon>Bacteria</taxon>
        <taxon>Bacillati</taxon>
        <taxon>Actinomycetota</taxon>
        <taxon>Actinomycetes</taxon>
        <taxon>Kitasatosporales</taxon>
        <taxon>Streptomycetaceae</taxon>
        <taxon>Streptomyces</taxon>
    </lineage>
</organism>
<feature type="domain" description="TauD/TfdA-like" evidence="6">
    <location>
        <begin position="145"/>
        <end position="310"/>
    </location>
</feature>
<comment type="caution">
    <text evidence="7">The sequence shown here is derived from an EMBL/GenBank/DDBJ whole genome shotgun (WGS) entry which is preliminary data.</text>
</comment>
<dbReference type="Pfam" id="PF02668">
    <property type="entry name" value="TauD"/>
    <property type="match status" value="1"/>
</dbReference>
<keyword evidence="2 5" id="KW-0479">Metal-binding</keyword>
<gene>
    <name evidence="7" type="ORF">H3146_10140</name>
</gene>
<comment type="similarity">
    <text evidence="1">Belongs to the clavaminate synthase family.</text>
</comment>
<evidence type="ECO:0000256" key="1">
    <source>
        <dbReference type="ARBA" id="ARBA00008425"/>
    </source>
</evidence>
<proteinExistence type="inferred from homology"/>
<keyword evidence="4 5" id="KW-0408">Iron</keyword>
<dbReference type="InterPro" id="IPR014503">
    <property type="entry name" value="Clavaminate_syn-like"/>
</dbReference>
<dbReference type="GO" id="GO:0051213">
    <property type="term" value="F:dioxygenase activity"/>
    <property type="evidence" value="ECO:0007669"/>
    <property type="project" value="UniProtKB-KW"/>
</dbReference>
<evidence type="ECO:0000256" key="4">
    <source>
        <dbReference type="ARBA" id="ARBA00023004"/>
    </source>
</evidence>
<feature type="binding site" evidence="5">
    <location>
        <position position="290"/>
    </location>
    <ligand>
        <name>Fe cation</name>
        <dbReference type="ChEBI" id="CHEBI:24875"/>
    </ligand>
</feature>
<evidence type="ECO:0000313" key="8">
    <source>
        <dbReference type="Proteomes" id="UP000525686"/>
    </source>
</evidence>
<dbReference type="InterPro" id="IPR003819">
    <property type="entry name" value="TauD/TfdA-like"/>
</dbReference>
<evidence type="ECO:0000256" key="2">
    <source>
        <dbReference type="ARBA" id="ARBA00022723"/>
    </source>
</evidence>
<reference evidence="8" key="1">
    <citation type="submission" date="2020-05" db="EMBL/GenBank/DDBJ databases">
        <title>Classification of alakaliphilic streptomycetes isolated from an alkaline soil next to Lonar Crater, India and a proposal for the recognition of Streptomyces alkaliterrae sp. nov.</title>
        <authorList>
            <person name="Golinska P."/>
        </authorList>
    </citation>
    <scope>NUCLEOTIDE SEQUENCE [LARGE SCALE GENOMIC DNA]</scope>
    <source>
        <strain evidence="8">OF3</strain>
    </source>
</reference>
<protein>
    <submittedName>
        <fullName evidence="7">TauD/TfdA family dioxygenase</fullName>
    </submittedName>
</protein>
<evidence type="ECO:0000259" key="6">
    <source>
        <dbReference type="Pfam" id="PF02668"/>
    </source>
</evidence>
<name>A0A7W3WKV0_9ACTN</name>
<sequence>MPHFRLDDGTRDVVGKEIAERTASSVLDSDDNEAILANIGAHVLRNHLPGQILAALESFPVTGHHALVLNNLPRQEFPATPVHGYGDEPALAVVNSVHLGLIQLLGMTPYAVDYENRGRLMRNVVPNPAAAGTTSSWGADSEFFWHTDNPHLPFGEAGLDPRGYVPRYLTFYAVRNDERVPTEIAAVEELIELLDAALLAGLERPHFVVGSPDSNDFADSPQLIEHAPILERDGISRHRARYDSGTTRGESPEAEETLHRLTEALDRVRGAELVLEPADFLVFDNYRVLHRRRAFTPGPAPAARWLRRCYAS</sequence>
<evidence type="ECO:0000256" key="3">
    <source>
        <dbReference type="ARBA" id="ARBA00023002"/>
    </source>
</evidence>
<dbReference type="PIRSF" id="PIRSF019543">
    <property type="entry name" value="Clavaminate_syn"/>
    <property type="match status" value="1"/>
</dbReference>
<keyword evidence="3" id="KW-0560">Oxidoreductase</keyword>
<accession>A0A7W3WKV0</accession>